<gene>
    <name evidence="5" type="ORF">DDV96_15405</name>
</gene>
<evidence type="ECO:0000313" key="5">
    <source>
        <dbReference type="EMBL" id="PVW12002.1"/>
    </source>
</evidence>
<name>A0A2U0HT03_9FLAO</name>
<dbReference type="InterPro" id="IPR025510">
    <property type="entry name" value="DUF4397"/>
</dbReference>
<keyword evidence="1 2" id="KW-0732">Signal</keyword>
<proteinExistence type="predicted"/>
<evidence type="ECO:0000259" key="3">
    <source>
        <dbReference type="Pfam" id="PF14344"/>
    </source>
</evidence>
<evidence type="ECO:0000256" key="2">
    <source>
        <dbReference type="SAM" id="SignalP"/>
    </source>
</evidence>
<dbReference type="EMBL" id="QEHR01000017">
    <property type="protein sequence ID" value="PVW12002.1"/>
    <property type="molecule type" value="Genomic_DNA"/>
</dbReference>
<protein>
    <recommendedName>
        <fullName evidence="7">DUF4397 domain-containing protein</fullName>
    </recommendedName>
</protein>
<feature type="chain" id="PRO_5015650890" description="DUF4397 domain-containing protein" evidence="2">
    <location>
        <begin position="20"/>
        <end position="334"/>
    </location>
</feature>
<sequence length="334" mass="36050">MRKTLLFVTTLLFTTIAFSQFARVQVVHNSADALLAEVDVYLNGTLAFDNFPFRNASTFTDVPAGFPAEVSIAPGNSTSEDDAVITQTFVFNSGDTYVIVANGIASASGYNPAPPLSFDTFTMAKENADNASNVEVLVHNGSTDSPLFDIVETEQALGTLVDDLAYTDYQGYIELPTANYIIELTNGDQSTTLKRYAALLQTLGLQGAALTVIASGFMDPSQNSGGPEFGLFAANSQGGPLLPLEELPLSIPERNNTTFTLYPNPVDETLFFETTEGHLDFARATITDMQGRTVKSIKFHAGDTIQVSSLPSGTYHLNFYKKGVRIASKSFIKK</sequence>
<dbReference type="RefSeq" id="WP_116695671.1">
    <property type="nucleotide sequence ID" value="NZ_QEHR01000017.1"/>
</dbReference>
<evidence type="ECO:0000256" key="1">
    <source>
        <dbReference type="ARBA" id="ARBA00022729"/>
    </source>
</evidence>
<dbReference type="InterPro" id="IPR026444">
    <property type="entry name" value="Secre_tail"/>
</dbReference>
<evidence type="ECO:0000313" key="6">
    <source>
        <dbReference type="Proteomes" id="UP000245962"/>
    </source>
</evidence>
<dbReference type="Proteomes" id="UP000245962">
    <property type="component" value="Unassembled WGS sequence"/>
</dbReference>
<dbReference type="Pfam" id="PF18962">
    <property type="entry name" value="Por_Secre_tail"/>
    <property type="match status" value="1"/>
</dbReference>
<organism evidence="5 6">
    <name type="scientific">Marixanthomonas spongiae</name>
    <dbReference type="NCBI Taxonomy" id="2174845"/>
    <lineage>
        <taxon>Bacteria</taxon>
        <taxon>Pseudomonadati</taxon>
        <taxon>Bacteroidota</taxon>
        <taxon>Flavobacteriia</taxon>
        <taxon>Flavobacteriales</taxon>
        <taxon>Flavobacteriaceae</taxon>
        <taxon>Marixanthomonas</taxon>
    </lineage>
</organism>
<feature type="signal peptide" evidence="2">
    <location>
        <begin position="1"/>
        <end position="19"/>
    </location>
</feature>
<evidence type="ECO:0000259" key="4">
    <source>
        <dbReference type="Pfam" id="PF18962"/>
    </source>
</evidence>
<dbReference type="NCBIfam" id="TIGR04183">
    <property type="entry name" value="Por_Secre_tail"/>
    <property type="match status" value="1"/>
</dbReference>
<dbReference type="AlphaFoldDB" id="A0A2U0HT03"/>
<feature type="domain" description="Secretion system C-terminal sorting" evidence="4">
    <location>
        <begin position="261"/>
        <end position="331"/>
    </location>
</feature>
<dbReference type="Pfam" id="PF14344">
    <property type="entry name" value="DUF4397"/>
    <property type="match status" value="1"/>
</dbReference>
<comment type="caution">
    <text evidence="5">The sequence shown here is derived from an EMBL/GenBank/DDBJ whole genome shotgun (WGS) entry which is preliminary data.</text>
</comment>
<accession>A0A2U0HT03</accession>
<evidence type="ECO:0008006" key="7">
    <source>
        <dbReference type="Google" id="ProtNLM"/>
    </source>
</evidence>
<keyword evidence="6" id="KW-1185">Reference proteome</keyword>
<dbReference type="OrthoDB" id="951108at2"/>
<feature type="domain" description="DUF4397" evidence="3">
    <location>
        <begin position="22"/>
        <end position="105"/>
    </location>
</feature>
<reference evidence="5 6" key="1">
    <citation type="submission" date="2018-04" db="EMBL/GenBank/DDBJ databases">
        <title>Marixanthomonas spongiae HN-E44 sp. nov., isolated from a marine sponge.</title>
        <authorList>
            <person name="Luo L."/>
            <person name="Zhuang L."/>
        </authorList>
    </citation>
    <scope>NUCLEOTIDE SEQUENCE [LARGE SCALE GENOMIC DNA]</scope>
    <source>
        <strain evidence="5 6">HN-E44</strain>
    </source>
</reference>